<evidence type="ECO:0008006" key="3">
    <source>
        <dbReference type="Google" id="ProtNLM"/>
    </source>
</evidence>
<keyword evidence="2" id="KW-1185">Reference proteome</keyword>
<evidence type="ECO:0000313" key="1">
    <source>
        <dbReference type="EMBL" id="KFV16419.1"/>
    </source>
</evidence>
<proteinExistence type="predicted"/>
<gene>
    <name evidence="1" type="ORF">N340_05858</name>
</gene>
<protein>
    <recommendedName>
        <fullName evidence="3">Reverse transcriptase domain-containing protein</fullName>
    </recommendedName>
</protein>
<dbReference type="AlphaFoldDB" id="A0A093CU39"/>
<feature type="non-terminal residue" evidence="1">
    <location>
        <position position="1"/>
    </location>
</feature>
<dbReference type="EMBL" id="KL465782">
    <property type="protein sequence ID" value="KFV16419.1"/>
    <property type="molecule type" value="Genomic_DNA"/>
</dbReference>
<dbReference type="PANTHER" id="PTHR33332">
    <property type="entry name" value="REVERSE TRANSCRIPTASE DOMAIN-CONTAINING PROTEIN"/>
    <property type="match status" value="1"/>
</dbReference>
<dbReference type="Proteomes" id="UP000053661">
    <property type="component" value="Unassembled WGS sequence"/>
</dbReference>
<organism evidence="1 2">
    <name type="scientific">Tauraco erythrolophus</name>
    <name type="common">Red-crested turaco</name>
    <dbReference type="NCBI Taxonomy" id="121530"/>
    <lineage>
        <taxon>Eukaryota</taxon>
        <taxon>Metazoa</taxon>
        <taxon>Chordata</taxon>
        <taxon>Craniata</taxon>
        <taxon>Vertebrata</taxon>
        <taxon>Euteleostomi</taxon>
        <taxon>Archelosauria</taxon>
        <taxon>Archosauria</taxon>
        <taxon>Dinosauria</taxon>
        <taxon>Saurischia</taxon>
        <taxon>Theropoda</taxon>
        <taxon>Coelurosauria</taxon>
        <taxon>Aves</taxon>
        <taxon>Neognathae</taxon>
        <taxon>Neoaves</taxon>
        <taxon>Otidimorphae</taxon>
        <taxon>Musophagiformes</taxon>
        <taxon>Musophagidae</taxon>
        <taxon>Tauraco</taxon>
    </lineage>
</organism>
<feature type="non-terminal residue" evidence="1">
    <location>
        <position position="246"/>
    </location>
</feature>
<accession>A0A093CU39</accession>
<sequence length="246" mass="28867">RDLDRLERWACVNLMKFNKAKCKVLHVGRGNPKHKYRLGGEWIESSPEEKDLGVLVDEKLNMSRQCGLAAQKANTILGCIKRSMASRLREVILPLYSALVRPHLEYCVQRWRPQHKKGMELLEWVQRRATKMIRGLEHLCYEDRLRELGLFSLEKRRLRGDLIVAFQHLKGAYRKAGEGLFTRACSDRTRSNGFKLKDGRFRLDIRKKFFTQRVVRHWNRLPREVVDAPSLEVFKARLDEALGNLM</sequence>
<dbReference type="PRINTS" id="PR01345">
    <property type="entry name" value="CERVTRCPTASE"/>
</dbReference>
<evidence type="ECO:0000313" key="2">
    <source>
        <dbReference type="Proteomes" id="UP000053661"/>
    </source>
</evidence>
<name>A0A093CU39_TAUER</name>
<reference evidence="1 2" key="1">
    <citation type="submission" date="2014-04" db="EMBL/GenBank/DDBJ databases">
        <title>Genome evolution of avian class.</title>
        <authorList>
            <person name="Zhang G."/>
            <person name="Li C."/>
        </authorList>
    </citation>
    <scope>NUCLEOTIDE SEQUENCE [LARGE SCALE GENOMIC DNA]</scope>
    <source>
        <strain evidence="1">BGI_N340</strain>
    </source>
</reference>